<sequence length="391" mass="47079">MLSTNNCLRKKSAAIYNNKQYIHIEDDPFIIRNQINIPITSKYKEPDPERYGNTICDDYIEYIPKSKVFHRKIYPSFSRRDPIENFRVQNENKISLNENNNIYTKEIPIYLCLNEYESNKDPFKNEYKANFQIEYENESPNSFSCLISVRSIDIDILFNYQYHITPYSYKSFINKHIVPNDIKQLAAKNLFLSFKQYTSYLKKMIEYCIGSTEYKARIIIPENSDNGFIRFIISNNQEQYIFYDILSLYMFQSEWDKIYKDVNEDYIKTKKLNKVIKSQLVRFANSVSIHAPSIYIREMQSNNLSVNREYYMKSKSYWMSILENCFREHNDLSEKEKYTEPSIDVVKIFDNNFDQMDTIVKKRSKKNIKLSFSNKYYNNNCEYYRDIEYII</sequence>
<comment type="caution">
    <text evidence="1">The sequence shown here is derived from an EMBL/GenBank/DDBJ whole genome shotgun (WGS) entry which is preliminary data.</text>
</comment>
<reference evidence="1 2" key="1">
    <citation type="submission" date="2016-08" db="EMBL/GenBank/DDBJ databases">
        <title>Genomes of anaerobic fungi encode conserved fungal cellulosomes for biomass hydrolysis.</title>
        <authorList>
            <consortium name="DOE Joint Genome Institute"/>
            <person name="Haitjema C.H."/>
            <person name="Gilmore S.P."/>
            <person name="Henske J.K."/>
            <person name="Solomon K.V."/>
            <person name="De Groot R."/>
            <person name="Kuo A."/>
            <person name="Mondo S.J."/>
            <person name="Salamov A.A."/>
            <person name="Labutti K."/>
            <person name="Zhao Z."/>
            <person name="Chiniquy J."/>
            <person name="Barry K."/>
            <person name="Brewer H.M."/>
            <person name="Purvine S.O."/>
            <person name="Wright A.T."/>
            <person name="Boxma B."/>
            <person name="Van Alen T."/>
            <person name="Hackstein J.H."/>
            <person name="Baker S.E."/>
            <person name="Grigoriev I.V."/>
            <person name="O'Malley M.A."/>
        </authorList>
    </citation>
    <scope>NUCLEOTIDE SEQUENCE [LARGE SCALE GENOMIC DNA]</scope>
    <source>
        <strain evidence="2">finn</strain>
    </source>
</reference>
<evidence type="ECO:0000313" key="1">
    <source>
        <dbReference type="EMBL" id="ORX54876.1"/>
    </source>
</evidence>
<accession>A0A1Y1VFI7</accession>
<reference evidence="1 2" key="2">
    <citation type="submission" date="2016-08" db="EMBL/GenBank/DDBJ databases">
        <title>Pervasive Adenine N6-methylation of Active Genes in Fungi.</title>
        <authorList>
            <consortium name="DOE Joint Genome Institute"/>
            <person name="Mondo S.J."/>
            <person name="Dannebaum R.O."/>
            <person name="Kuo R.C."/>
            <person name="Labutti K."/>
            <person name="Haridas S."/>
            <person name="Kuo A."/>
            <person name="Salamov A."/>
            <person name="Ahrendt S.R."/>
            <person name="Lipzen A."/>
            <person name="Sullivan W."/>
            <person name="Andreopoulos W.B."/>
            <person name="Clum A."/>
            <person name="Lindquist E."/>
            <person name="Daum C."/>
            <person name="Ramamoorthy G.K."/>
            <person name="Gryganskyi A."/>
            <person name="Culley D."/>
            <person name="Magnuson J.K."/>
            <person name="James T.Y."/>
            <person name="O'Malley M.A."/>
            <person name="Stajich J.E."/>
            <person name="Spatafora J.W."/>
            <person name="Visel A."/>
            <person name="Grigoriev I.V."/>
        </authorList>
    </citation>
    <scope>NUCLEOTIDE SEQUENCE [LARGE SCALE GENOMIC DNA]</scope>
    <source>
        <strain evidence="2">finn</strain>
    </source>
</reference>
<protein>
    <submittedName>
        <fullName evidence="1">Uncharacterized protein</fullName>
    </submittedName>
</protein>
<dbReference type="OrthoDB" id="2124158at2759"/>
<dbReference type="AlphaFoldDB" id="A0A1Y1VFI7"/>
<name>A0A1Y1VFI7_9FUNG</name>
<feature type="non-terminal residue" evidence="1">
    <location>
        <position position="391"/>
    </location>
</feature>
<proteinExistence type="predicted"/>
<evidence type="ECO:0000313" key="2">
    <source>
        <dbReference type="Proteomes" id="UP000193719"/>
    </source>
</evidence>
<organism evidence="1 2">
    <name type="scientific">Piromyces finnis</name>
    <dbReference type="NCBI Taxonomy" id="1754191"/>
    <lineage>
        <taxon>Eukaryota</taxon>
        <taxon>Fungi</taxon>
        <taxon>Fungi incertae sedis</taxon>
        <taxon>Chytridiomycota</taxon>
        <taxon>Chytridiomycota incertae sedis</taxon>
        <taxon>Neocallimastigomycetes</taxon>
        <taxon>Neocallimastigales</taxon>
        <taxon>Neocallimastigaceae</taxon>
        <taxon>Piromyces</taxon>
    </lineage>
</organism>
<dbReference type="Proteomes" id="UP000193719">
    <property type="component" value="Unassembled WGS sequence"/>
</dbReference>
<gene>
    <name evidence="1" type="ORF">BCR36DRAFT_410678</name>
</gene>
<dbReference type="EMBL" id="MCFH01000010">
    <property type="protein sequence ID" value="ORX54876.1"/>
    <property type="molecule type" value="Genomic_DNA"/>
</dbReference>
<keyword evidence="2" id="KW-1185">Reference proteome</keyword>